<evidence type="ECO:0000256" key="1">
    <source>
        <dbReference type="ARBA" id="ARBA00005715"/>
    </source>
</evidence>
<keyword evidence="3" id="KW-0547">Nucleotide-binding</keyword>
<dbReference type="InterPro" id="IPR010737">
    <property type="entry name" value="4-carb_acid_sugar_kinase_N"/>
</dbReference>
<evidence type="ECO:0000256" key="7">
    <source>
        <dbReference type="ARBA" id="ARBA00035898"/>
    </source>
</evidence>
<dbReference type="GO" id="GO:0016301">
    <property type="term" value="F:kinase activity"/>
    <property type="evidence" value="ECO:0007669"/>
    <property type="project" value="UniProtKB-KW"/>
</dbReference>
<evidence type="ECO:0000313" key="15">
    <source>
        <dbReference type="EMBL" id="MCZ2720843.1"/>
    </source>
</evidence>
<gene>
    <name evidence="15" type="ORF">O1D97_04090</name>
</gene>
<organism evidence="15 16">
    <name type="scientific">Marinomonas phaeophyticola</name>
    <dbReference type="NCBI Taxonomy" id="3004091"/>
    <lineage>
        <taxon>Bacteria</taxon>
        <taxon>Pseudomonadati</taxon>
        <taxon>Pseudomonadota</taxon>
        <taxon>Gammaproteobacteria</taxon>
        <taxon>Oceanospirillales</taxon>
        <taxon>Oceanospirillaceae</taxon>
        <taxon>Marinomonas</taxon>
    </lineage>
</organism>
<evidence type="ECO:0000256" key="2">
    <source>
        <dbReference type="ARBA" id="ARBA00022679"/>
    </source>
</evidence>
<keyword evidence="5" id="KW-0067">ATP-binding</keyword>
<dbReference type="SUPFAM" id="SSF142764">
    <property type="entry name" value="YgbK-like"/>
    <property type="match status" value="1"/>
</dbReference>
<accession>A0ABT4JSN7</accession>
<evidence type="ECO:0000313" key="16">
    <source>
        <dbReference type="Proteomes" id="UP001149719"/>
    </source>
</evidence>
<dbReference type="EMBL" id="JAPUBN010000011">
    <property type="protein sequence ID" value="MCZ2720843.1"/>
    <property type="molecule type" value="Genomic_DNA"/>
</dbReference>
<keyword evidence="6" id="KW-0119">Carbohydrate metabolism</keyword>
<proteinExistence type="inferred from homology"/>
<comment type="similarity">
    <text evidence="1">Belongs to the four-carbon acid sugar kinase family.</text>
</comment>
<feature type="domain" description="Four-carbon acid sugar kinase N-terminal" evidence="13">
    <location>
        <begin position="5"/>
        <end position="232"/>
    </location>
</feature>
<name>A0ABT4JSN7_9GAMM</name>
<evidence type="ECO:0000256" key="3">
    <source>
        <dbReference type="ARBA" id="ARBA00022741"/>
    </source>
</evidence>
<evidence type="ECO:0000256" key="9">
    <source>
        <dbReference type="ARBA" id="ARBA00037335"/>
    </source>
</evidence>
<evidence type="ECO:0000256" key="6">
    <source>
        <dbReference type="ARBA" id="ARBA00023277"/>
    </source>
</evidence>
<keyword evidence="4 15" id="KW-0418">Kinase</keyword>
<dbReference type="Gene3D" id="3.40.50.10840">
    <property type="entry name" value="Putative sugar-binding, N-terminal domain"/>
    <property type="match status" value="1"/>
</dbReference>
<evidence type="ECO:0000256" key="8">
    <source>
        <dbReference type="ARBA" id="ARBA00036346"/>
    </source>
</evidence>
<dbReference type="InterPro" id="IPR031475">
    <property type="entry name" value="NBD_C"/>
</dbReference>
<keyword evidence="16" id="KW-1185">Reference proteome</keyword>
<comment type="caution">
    <text evidence="15">The sequence shown here is derived from an EMBL/GenBank/DDBJ whole genome shotgun (WGS) entry which is preliminary data.</text>
</comment>
<evidence type="ECO:0000256" key="11">
    <source>
        <dbReference type="ARBA" id="ARBA00039461"/>
    </source>
</evidence>
<comment type="catalytic activity">
    <reaction evidence="8">
        <text>3-dehydro-D-erythronate + ATP = 3-dehydro-4-O-phospho-D-erythronate + ADP + H(+)</text>
        <dbReference type="Rhea" id="RHEA:52556"/>
        <dbReference type="ChEBI" id="CHEBI:15378"/>
        <dbReference type="ChEBI" id="CHEBI:30616"/>
        <dbReference type="ChEBI" id="CHEBI:57958"/>
        <dbReference type="ChEBI" id="CHEBI:136593"/>
        <dbReference type="ChEBI" id="CHEBI:456216"/>
        <dbReference type="EC" id="2.7.1.217"/>
    </reaction>
</comment>
<evidence type="ECO:0000256" key="12">
    <source>
        <dbReference type="ARBA" id="ARBA00041377"/>
    </source>
</evidence>
<dbReference type="Pfam" id="PF07005">
    <property type="entry name" value="SBD_N"/>
    <property type="match status" value="1"/>
</dbReference>
<feature type="domain" description="Four-carbon acid sugar kinase nucleotide binding" evidence="14">
    <location>
        <begin position="259"/>
        <end position="416"/>
    </location>
</feature>
<dbReference type="Proteomes" id="UP001149719">
    <property type="component" value="Unassembled WGS sequence"/>
</dbReference>
<evidence type="ECO:0000259" key="13">
    <source>
        <dbReference type="Pfam" id="PF07005"/>
    </source>
</evidence>
<dbReference type="InterPro" id="IPR037051">
    <property type="entry name" value="4-carb_acid_sugar_kinase_N_sf"/>
</dbReference>
<dbReference type="Pfam" id="PF17042">
    <property type="entry name" value="NBD_C"/>
    <property type="match status" value="1"/>
</dbReference>
<evidence type="ECO:0000256" key="10">
    <source>
        <dbReference type="ARBA" id="ARBA00039095"/>
    </source>
</evidence>
<dbReference type="Gene3D" id="3.40.980.20">
    <property type="entry name" value="Four-carbon acid sugar kinase, nucleotide binding domain"/>
    <property type="match status" value="1"/>
</dbReference>
<dbReference type="EC" id="2.7.1.217" evidence="10"/>
<protein>
    <recommendedName>
        <fullName evidence="11">3-oxo-tetronate kinase</fullName>
        <ecNumber evidence="10">2.7.1.217</ecNumber>
    </recommendedName>
    <alternativeName>
        <fullName evidence="12">3-dehydrotetronate 4-kinase</fullName>
    </alternativeName>
</protein>
<dbReference type="RefSeq" id="WP_269123050.1">
    <property type="nucleotide sequence ID" value="NZ_JAPUBN010000011.1"/>
</dbReference>
<evidence type="ECO:0000256" key="5">
    <source>
        <dbReference type="ARBA" id="ARBA00022840"/>
    </source>
</evidence>
<evidence type="ECO:0000259" key="14">
    <source>
        <dbReference type="Pfam" id="PF17042"/>
    </source>
</evidence>
<sequence length="426" mass="45575">MSVLLGCIADDFTGATDIASVLRREGMQVLQINGLPTESVTYPDNVDAIVIALKSRTEPVKEAVDASLQACNWLLEQGVVQVFFKYCSTFDCTAKGNIGPVIDALMARLNTNKTIVSPGYPVNGRTVYGANLFVLGVPLSESPMKDHPLTPMRDSNLVRLLETQTQAQVNHIPWQVIQTGEAAIKQEFDRCHDMKPTIWVMDALTDSDLIASTFAAEDMTLLTGGAALAQGLPALYRKKGWMTSESSQNTFSLPEGNSLVLAGSCSTATRGQVACFLEQYPGIAVDPLSLSKDDKEYDRLFSFVKANIGKKPVLVYASDTPENVLAIQQELGQEAAGKLVEACLARLAVDATESLGVTQIVVAGGETSGAVVSALQAKTLLIGDPIEPGVPWTILQGDKAIGIALKSGNFGSRDFFLRALSKDTGE</sequence>
<dbReference type="InterPro" id="IPR050007">
    <property type="entry name" value="OtnK"/>
</dbReference>
<evidence type="ECO:0000256" key="4">
    <source>
        <dbReference type="ARBA" id="ARBA00022777"/>
    </source>
</evidence>
<comment type="function">
    <text evidence="9">Catalyzes the ATP-dependent phosphorylation of 3-oxo-tetronate to 3-oxo-tetronate 4-phosphate.</text>
</comment>
<keyword evidence="2" id="KW-0808">Transferase</keyword>
<dbReference type="InterPro" id="IPR042213">
    <property type="entry name" value="NBD_C_sf"/>
</dbReference>
<reference evidence="15" key="1">
    <citation type="submission" date="2022-12" db="EMBL/GenBank/DDBJ databases">
        <title>Marinomonas 15G1-11 sp. nov, isolated from marine algae.</title>
        <authorList>
            <person name="Butt M."/>
            <person name="Choi D.G."/>
            <person name="Kim J.M."/>
            <person name="Lee J.K."/>
            <person name="Baek J.H."/>
            <person name="Jeon C.O."/>
        </authorList>
    </citation>
    <scope>NUCLEOTIDE SEQUENCE</scope>
    <source>
        <strain evidence="15">15G1-11</strain>
    </source>
</reference>
<comment type="catalytic activity">
    <reaction evidence="7">
        <text>3-dehydro-L-erythronate + ATP = 3-dehydro-4-O-phospho-L-erythronate + ADP + H(+)</text>
        <dbReference type="Rhea" id="RHEA:52552"/>
        <dbReference type="ChEBI" id="CHEBI:15378"/>
        <dbReference type="ChEBI" id="CHEBI:30616"/>
        <dbReference type="ChEBI" id="CHEBI:136592"/>
        <dbReference type="ChEBI" id="CHEBI:136670"/>
        <dbReference type="ChEBI" id="CHEBI:456216"/>
        <dbReference type="EC" id="2.7.1.217"/>
    </reaction>
</comment>
<dbReference type="NCBIfam" id="NF043035">
    <property type="entry name" value="OxoTetrKin"/>
    <property type="match status" value="1"/>
</dbReference>